<organism evidence="1 2">
    <name type="scientific">Roseburia intestinalis</name>
    <dbReference type="NCBI Taxonomy" id="166486"/>
    <lineage>
        <taxon>Bacteria</taxon>
        <taxon>Bacillati</taxon>
        <taxon>Bacillota</taxon>
        <taxon>Clostridia</taxon>
        <taxon>Lachnospirales</taxon>
        <taxon>Lachnospiraceae</taxon>
        <taxon>Roseburia</taxon>
    </lineage>
</organism>
<sequence length="371" mass="42376">MGKNKGKRSHTKHVFVQKKYRDALFRRIFNEKPVLLELYNALNQTDYDDADELIFYTIDDVIYLGYKNDVSFIVRGTLNLYEHQSTLNPNMPICGLIYFGKQYESYIKQNNLNIYGKKLLSLPFPQFVIFYNGVEPLEDNKDYIELHLSDAFICAESNHLTTDAASRQPVVTTDIPVSDIDVPDSAAQNTFSAIGTRPCLECTARVYNINYGHNQELMARCRTLEEYSILIGRISSNVRNGIPLEPAADAAVQACIRNGILKDFLIKHRSEVVGMLLEEFDMDEYIKMERRDSYADGHEDGLAMGLAEGLAEGKRLEQLHIIHNMFQENIPAQSCAKLLNKDTAFIDKVYSLCQAHPDWSDEDLYNSLKEN</sequence>
<name>A0A413Z9R4_9FIRM</name>
<dbReference type="EMBL" id="QSHO01000004">
    <property type="protein sequence ID" value="RHC18511.1"/>
    <property type="molecule type" value="Genomic_DNA"/>
</dbReference>
<protein>
    <recommendedName>
        <fullName evidence="3">Transposase, YhgA-like</fullName>
    </recommendedName>
</protein>
<dbReference type="RefSeq" id="WP_118597365.1">
    <property type="nucleotide sequence ID" value="NZ_QSHO01000004.1"/>
</dbReference>
<evidence type="ECO:0000313" key="1">
    <source>
        <dbReference type="EMBL" id="RHC18511.1"/>
    </source>
</evidence>
<reference evidence="1 2" key="1">
    <citation type="submission" date="2018-08" db="EMBL/GenBank/DDBJ databases">
        <title>A genome reference for cultivated species of the human gut microbiota.</title>
        <authorList>
            <person name="Zou Y."/>
            <person name="Xue W."/>
            <person name="Luo G."/>
        </authorList>
    </citation>
    <scope>NUCLEOTIDE SEQUENCE [LARGE SCALE GENOMIC DNA]</scope>
    <source>
        <strain evidence="1 2">AM37-1AC</strain>
    </source>
</reference>
<evidence type="ECO:0008006" key="3">
    <source>
        <dbReference type="Google" id="ProtNLM"/>
    </source>
</evidence>
<evidence type="ECO:0000313" key="2">
    <source>
        <dbReference type="Proteomes" id="UP000283513"/>
    </source>
</evidence>
<comment type="caution">
    <text evidence="1">The sequence shown here is derived from an EMBL/GenBank/DDBJ whole genome shotgun (WGS) entry which is preliminary data.</text>
</comment>
<accession>A0A413Z9R4</accession>
<proteinExistence type="predicted"/>
<gene>
    <name evidence="1" type="ORF">DW856_06065</name>
</gene>
<dbReference type="Proteomes" id="UP000283513">
    <property type="component" value="Unassembled WGS sequence"/>
</dbReference>
<dbReference type="AlphaFoldDB" id="A0A413Z9R4"/>